<evidence type="ECO:0000256" key="6">
    <source>
        <dbReference type="ARBA" id="ARBA00022912"/>
    </source>
</evidence>
<dbReference type="PRINTS" id="PR00700">
    <property type="entry name" value="PRTYPHPHTASE"/>
</dbReference>
<dbReference type="Gene3D" id="3.90.190.10">
    <property type="entry name" value="Protein tyrosine phosphatase superfamily"/>
    <property type="match status" value="1"/>
</dbReference>
<evidence type="ECO:0000259" key="16">
    <source>
        <dbReference type="PROSITE" id="PS50056"/>
    </source>
</evidence>
<feature type="domain" description="Tyrosine specific protein phosphatases" evidence="16">
    <location>
        <begin position="1023"/>
        <end position="1097"/>
    </location>
</feature>
<dbReference type="InterPro" id="IPR042996">
    <property type="entry name" value="PTPRO"/>
</dbReference>
<evidence type="ECO:0000256" key="5">
    <source>
        <dbReference type="ARBA" id="ARBA00022801"/>
    </source>
</evidence>
<feature type="compositionally biased region" description="Polar residues" evidence="12">
    <location>
        <begin position="259"/>
        <end position="274"/>
    </location>
</feature>
<evidence type="ECO:0000256" key="8">
    <source>
        <dbReference type="ARBA" id="ARBA00023136"/>
    </source>
</evidence>
<dbReference type="CDD" id="cd00063">
    <property type="entry name" value="FN3"/>
    <property type="match status" value="3"/>
</dbReference>
<dbReference type="GO" id="GO:0045296">
    <property type="term" value="F:cadherin binding"/>
    <property type="evidence" value="ECO:0007669"/>
    <property type="project" value="TreeGrafter"/>
</dbReference>
<evidence type="ECO:0000256" key="12">
    <source>
        <dbReference type="SAM" id="MobiDB-lite"/>
    </source>
</evidence>
<dbReference type="InterPro" id="IPR003595">
    <property type="entry name" value="Tyr_Pase_cat"/>
</dbReference>
<evidence type="ECO:0000256" key="14">
    <source>
        <dbReference type="SAM" id="SignalP"/>
    </source>
</evidence>
<dbReference type="InterPro" id="IPR016130">
    <property type="entry name" value="Tyr_Pase_AS"/>
</dbReference>
<dbReference type="GO" id="GO:0098978">
    <property type="term" value="C:glutamatergic synapse"/>
    <property type="evidence" value="ECO:0007669"/>
    <property type="project" value="TreeGrafter"/>
</dbReference>
<keyword evidence="20" id="KW-1185">Reference proteome</keyword>
<evidence type="ECO:0000256" key="7">
    <source>
        <dbReference type="ARBA" id="ARBA00022989"/>
    </source>
</evidence>
<feature type="domain" description="Fibronectin type-III" evidence="18">
    <location>
        <begin position="386"/>
        <end position="482"/>
    </location>
</feature>
<dbReference type="InterPro" id="IPR029021">
    <property type="entry name" value="Prot-tyrosine_phosphatase-like"/>
</dbReference>
<evidence type="ECO:0000256" key="10">
    <source>
        <dbReference type="ARBA" id="ARBA00023319"/>
    </source>
</evidence>
<evidence type="ECO:0000256" key="13">
    <source>
        <dbReference type="SAM" id="Phobius"/>
    </source>
</evidence>
<feature type="transmembrane region" description="Helical" evidence="13">
    <location>
        <begin position="771"/>
        <end position="795"/>
    </location>
</feature>
<dbReference type="Proteomes" id="UP000265080">
    <property type="component" value="Chromosome 21"/>
</dbReference>
<dbReference type="GO" id="GO:0072112">
    <property type="term" value="P:podocyte differentiation"/>
    <property type="evidence" value="ECO:0007669"/>
    <property type="project" value="TreeGrafter"/>
</dbReference>
<keyword evidence="9" id="KW-0325">Glycoprotein</keyword>
<feature type="domain" description="Tyrosine-protein phosphatase" evidence="15">
    <location>
        <begin position="849"/>
        <end position="1106"/>
    </location>
</feature>
<keyword evidence="7 13" id="KW-1133">Transmembrane helix</keyword>
<organism evidence="19 20">
    <name type="scientific">Amphiprion percula</name>
    <name type="common">Orange clownfish</name>
    <name type="synonym">Lutjanus percula</name>
    <dbReference type="NCBI Taxonomy" id="161767"/>
    <lineage>
        <taxon>Eukaryota</taxon>
        <taxon>Metazoa</taxon>
        <taxon>Chordata</taxon>
        <taxon>Craniata</taxon>
        <taxon>Vertebrata</taxon>
        <taxon>Euteleostomi</taxon>
        <taxon>Actinopterygii</taxon>
        <taxon>Neopterygii</taxon>
        <taxon>Teleostei</taxon>
        <taxon>Neoteleostei</taxon>
        <taxon>Acanthomorphata</taxon>
        <taxon>Ovalentaria</taxon>
        <taxon>Pomacentridae</taxon>
        <taxon>Amphiprion</taxon>
    </lineage>
</organism>
<dbReference type="SMART" id="SM00404">
    <property type="entry name" value="PTPc_motif"/>
    <property type="match status" value="1"/>
</dbReference>
<dbReference type="GO" id="GO:0005886">
    <property type="term" value="C:plasma membrane"/>
    <property type="evidence" value="ECO:0007669"/>
    <property type="project" value="TreeGrafter"/>
</dbReference>
<evidence type="ECO:0000256" key="1">
    <source>
        <dbReference type="ARBA" id="ARBA00004479"/>
    </source>
</evidence>
<dbReference type="PANTHER" id="PTHR47028">
    <property type="entry name" value="RECEPTOR-TYPE TYROSINE-PROTEIN PHOSPHATASE O"/>
    <property type="match status" value="1"/>
</dbReference>
<dbReference type="PROSITE" id="PS50056">
    <property type="entry name" value="TYR_PHOSPHATASE_2"/>
    <property type="match status" value="1"/>
</dbReference>
<reference evidence="19" key="2">
    <citation type="submission" date="2025-08" db="UniProtKB">
        <authorList>
            <consortium name="Ensembl"/>
        </authorList>
    </citation>
    <scope>IDENTIFICATION</scope>
</reference>
<evidence type="ECO:0000313" key="19">
    <source>
        <dbReference type="Ensembl" id="ENSAPEP00000034353.1"/>
    </source>
</evidence>
<dbReference type="Pfam" id="PF00041">
    <property type="entry name" value="fn3"/>
    <property type="match status" value="2"/>
</dbReference>
<evidence type="ECO:0000256" key="11">
    <source>
        <dbReference type="ARBA" id="ARBA00051722"/>
    </source>
</evidence>
<dbReference type="InterPro" id="IPR058859">
    <property type="entry name" value="Fn3_R-PTP-O"/>
</dbReference>
<dbReference type="GO" id="GO:0090090">
    <property type="term" value="P:negative regulation of canonical Wnt signaling pathway"/>
    <property type="evidence" value="ECO:0007669"/>
    <property type="project" value="TreeGrafter"/>
</dbReference>
<dbReference type="GO" id="GO:0004725">
    <property type="term" value="F:protein tyrosine phosphatase activity"/>
    <property type="evidence" value="ECO:0007669"/>
    <property type="project" value="UniProtKB-EC"/>
</dbReference>
<comment type="catalytic activity">
    <reaction evidence="11">
        <text>O-phospho-L-tyrosyl-[protein] + H2O = L-tyrosyl-[protein] + phosphate</text>
        <dbReference type="Rhea" id="RHEA:10684"/>
        <dbReference type="Rhea" id="RHEA-COMP:10136"/>
        <dbReference type="Rhea" id="RHEA-COMP:20101"/>
        <dbReference type="ChEBI" id="CHEBI:15377"/>
        <dbReference type="ChEBI" id="CHEBI:43474"/>
        <dbReference type="ChEBI" id="CHEBI:46858"/>
        <dbReference type="ChEBI" id="CHEBI:61978"/>
        <dbReference type="EC" id="3.1.3.48"/>
    </reaction>
</comment>
<evidence type="ECO:0000313" key="20">
    <source>
        <dbReference type="Proteomes" id="UP000265080"/>
    </source>
</evidence>
<dbReference type="FunFam" id="3.90.190.10:FF:000009">
    <property type="entry name" value="Receptor-type tyrosine-protein phosphatase beta"/>
    <property type="match status" value="1"/>
</dbReference>
<dbReference type="Pfam" id="PF26586">
    <property type="entry name" value="Fn3_R-PTP-O"/>
    <property type="match status" value="1"/>
</dbReference>
<dbReference type="Gene3D" id="2.60.40.10">
    <property type="entry name" value="Immunoglobulins"/>
    <property type="match status" value="3"/>
</dbReference>
<dbReference type="PANTHER" id="PTHR47028:SF1">
    <property type="entry name" value="RECEPTOR-TYPE TYROSINE-PROTEIN PHOSPHATASE O"/>
    <property type="match status" value="1"/>
</dbReference>
<dbReference type="AlphaFoldDB" id="A0A3P8UFH1"/>
<proteinExistence type="predicted"/>
<reference evidence="19" key="3">
    <citation type="submission" date="2025-09" db="UniProtKB">
        <authorList>
            <consortium name="Ensembl"/>
        </authorList>
    </citation>
    <scope>IDENTIFICATION</scope>
</reference>
<evidence type="ECO:0000259" key="18">
    <source>
        <dbReference type="PROSITE" id="PS50853"/>
    </source>
</evidence>
<feature type="domain" description="Fibronectin type-III" evidence="18">
    <location>
        <begin position="281"/>
        <end position="377"/>
    </location>
</feature>
<keyword evidence="5" id="KW-0378">Hydrolase</keyword>
<feature type="domain" description="Ig-like" evidence="17">
    <location>
        <begin position="629"/>
        <end position="761"/>
    </location>
</feature>
<dbReference type="GO" id="GO:0017147">
    <property type="term" value="F:Wnt-protein binding"/>
    <property type="evidence" value="ECO:0007669"/>
    <property type="project" value="TreeGrafter"/>
</dbReference>
<dbReference type="SUPFAM" id="SSF49265">
    <property type="entry name" value="Fibronectin type III"/>
    <property type="match status" value="3"/>
</dbReference>
<keyword evidence="8 13" id="KW-0472">Membrane</keyword>
<keyword evidence="4 14" id="KW-0732">Signal</keyword>
<dbReference type="InterPro" id="IPR036116">
    <property type="entry name" value="FN3_sf"/>
</dbReference>
<keyword evidence="3 13" id="KW-0812">Transmembrane</keyword>
<dbReference type="GeneTree" id="ENSGT00940000154814"/>
<dbReference type="SUPFAM" id="SSF52799">
    <property type="entry name" value="(Phosphotyrosine protein) phosphatases II"/>
    <property type="match status" value="1"/>
</dbReference>
<reference evidence="19 20" key="1">
    <citation type="submission" date="2018-03" db="EMBL/GenBank/DDBJ databases">
        <title>Finding Nemo's genes: A chromosome-scale reference assembly of the genome of the orange clownfish Amphiprion percula.</title>
        <authorList>
            <person name="Lehmann R."/>
        </authorList>
    </citation>
    <scope>NUCLEOTIDE SEQUENCE</scope>
</reference>
<keyword evidence="10" id="KW-0393">Immunoglobulin domain</keyword>
<name>A0A3P8UFH1_AMPPE</name>
<feature type="region of interest" description="Disordered" evidence="12">
    <location>
        <begin position="241"/>
        <end position="284"/>
    </location>
</feature>
<dbReference type="Pfam" id="PF00102">
    <property type="entry name" value="Y_phosphatase"/>
    <property type="match status" value="1"/>
</dbReference>
<protein>
    <recommendedName>
        <fullName evidence="2">protein-tyrosine-phosphatase</fullName>
        <ecNumber evidence="2">3.1.3.48</ecNumber>
    </recommendedName>
</protein>
<keyword evidence="6" id="KW-0904">Protein phosphatase</keyword>
<feature type="domain" description="Fibronectin type-III" evidence="18">
    <location>
        <begin position="483"/>
        <end position="585"/>
    </location>
</feature>
<dbReference type="InterPro" id="IPR007110">
    <property type="entry name" value="Ig-like_dom"/>
</dbReference>
<feature type="domain" description="Fibronectin type-III" evidence="18">
    <location>
        <begin position="678"/>
        <end position="770"/>
    </location>
</feature>
<evidence type="ECO:0000256" key="3">
    <source>
        <dbReference type="ARBA" id="ARBA00022692"/>
    </source>
</evidence>
<dbReference type="SMART" id="SM00194">
    <property type="entry name" value="PTPc"/>
    <property type="match status" value="1"/>
</dbReference>
<comment type="subcellular location">
    <subcellularLocation>
        <location evidence="1">Membrane</location>
        <topology evidence="1">Single-pass type I membrane protein</topology>
    </subcellularLocation>
</comment>
<dbReference type="InterPro" id="IPR013783">
    <property type="entry name" value="Ig-like_fold"/>
</dbReference>
<dbReference type="PROSITE" id="PS50835">
    <property type="entry name" value="IG_LIKE"/>
    <property type="match status" value="1"/>
</dbReference>
<feature type="compositionally biased region" description="Acidic residues" evidence="12">
    <location>
        <begin position="242"/>
        <end position="256"/>
    </location>
</feature>
<feature type="chain" id="PRO_5018199516" description="protein-tyrosine-phosphatase" evidence="14">
    <location>
        <begin position="20"/>
        <end position="1127"/>
    </location>
</feature>
<evidence type="ECO:0000256" key="4">
    <source>
        <dbReference type="ARBA" id="ARBA00022729"/>
    </source>
</evidence>
<dbReference type="SMART" id="SM00060">
    <property type="entry name" value="FN3"/>
    <property type="match status" value="5"/>
</dbReference>
<dbReference type="InterPro" id="IPR003961">
    <property type="entry name" value="FN3_dom"/>
</dbReference>
<feature type="signal peptide" evidence="14">
    <location>
        <begin position="1"/>
        <end position="19"/>
    </location>
</feature>
<evidence type="ECO:0000259" key="17">
    <source>
        <dbReference type="PROSITE" id="PS50835"/>
    </source>
</evidence>
<dbReference type="GO" id="GO:0007411">
    <property type="term" value="P:axon guidance"/>
    <property type="evidence" value="ECO:0007669"/>
    <property type="project" value="TreeGrafter"/>
</dbReference>
<dbReference type="PROSITE" id="PS50853">
    <property type="entry name" value="FN3"/>
    <property type="match status" value="4"/>
</dbReference>
<evidence type="ECO:0000256" key="2">
    <source>
        <dbReference type="ARBA" id="ARBA00013064"/>
    </source>
</evidence>
<dbReference type="Ensembl" id="ENSAPET00000035246.1">
    <property type="protein sequence ID" value="ENSAPEP00000034353.1"/>
    <property type="gene ID" value="ENSAPEG00000024366.1"/>
</dbReference>
<dbReference type="EC" id="3.1.3.48" evidence="2"/>
<dbReference type="GO" id="GO:0003093">
    <property type="term" value="P:regulation of glomerular filtration"/>
    <property type="evidence" value="ECO:0007669"/>
    <property type="project" value="TreeGrafter"/>
</dbReference>
<dbReference type="InterPro" id="IPR000242">
    <property type="entry name" value="PTP_cat"/>
</dbReference>
<dbReference type="GO" id="GO:0098982">
    <property type="term" value="C:GABA-ergic synapse"/>
    <property type="evidence" value="ECO:0007669"/>
    <property type="project" value="TreeGrafter"/>
</dbReference>
<accession>A0A3P8UFH1</accession>
<evidence type="ECO:0000259" key="15">
    <source>
        <dbReference type="PROSITE" id="PS50055"/>
    </source>
</evidence>
<dbReference type="PROSITE" id="PS00383">
    <property type="entry name" value="TYR_PHOSPHATASE_1"/>
    <property type="match status" value="1"/>
</dbReference>
<dbReference type="InterPro" id="IPR000387">
    <property type="entry name" value="Tyr_Pase_dom"/>
</dbReference>
<sequence>MIKTLFCFCIFQMSSGFQAYVTDDGLIVATLERSDLQENVTSYAVQISGEPRPVLVQFSNSSEPVLFNASFHGQCYSVGLLARLGQSWSRPMKTLTLLTKPLPILSAQISDYKEAPETGVVFEIDPPAGNVFSRVNISFTEGPERRSMLYKDFYRGKTVFKHWLPGVCYRNITFQLISEATVYQTPLVAHSDVTHTPLHHRTVPFPPLNISHKIIHLSQRAAGEAITAPLHRHTRDVPLMEEREEEEVQPEEENISEDAATSSPFNSTMDSNEPGSAMGLQPEPSVLPTRLPPVLLELRWLPPRPPTSHDGFNVYIYRDGNSTETATVDENTHEFFTELTEPGTYRVQVTTLSSSGDCDARESSADTGFTFYRSPGGELLEELRERPQSVSVRLLDSSTATVTWAPSNQNHNGSLVSVVSTTCLKPSLSQRMENTYCSEENSTSDIITNLTPGAQYRVVVFHTNGPLISPPSEPVIIDIEPTGVRELAVYPLSPTAVILSWQRPYHVAFRKYVLQTFFFNPVTLASEWTTYYEIAATASVIASVRVTDLLPAWYYNFRVSMVTWGDPPLSCCDSSTVSFVTAPEAPHISSVDYSHGVLYVRWTYGELFIDLSHSRMLHWQVVAISKKGPERSYSVTRNVMRAHLPLPPGDIYNLTVTACTERSRNTSMPNIIKLEPAPPRSLFAVNATHSSVTLLWTEDGMVDYYQVVCRLSRSSKELKTREPQTSTSHIVTISGLLPSSSYNCTVTSFSYSTPSKPAHISITTVEMNPSVAAISALAILSILLISLLVLFLLVLRKKHLQMTRECGAETFVNFASFERDGKLPYNCPVQLDDFDAYFKEMSKDSAYKFSLQFEELKSVGLDLSHDAADLPINRPKNRYTNILPYDFSRVKLISMHNDEGSDYINANYIPGYKHSREYIATQGPLPETRNDFWKMVLQQKSPIIVMLTQCNERRRVKCDHYWPFTDEPVMYGEISVEMMSESESPEWTIRKFRLGYADETQDVLHLNYTSWPDHGVPTVNAIESILQFVHIVRQQANRTKDPIIVHCSAGVGRTGTFMALDRLMQQIREHEFTDILGMVSEMRSHRLSMVQTEEQYVFIHQCVLLMWQKKKQSSITSDVIYENASKT</sequence>
<dbReference type="PROSITE" id="PS50055">
    <property type="entry name" value="TYR_PHOSPHATASE_PTP"/>
    <property type="match status" value="1"/>
</dbReference>
<evidence type="ECO:0000256" key="9">
    <source>
        <dbReference type="ARBA" id="ARBA00023180"/>
    </source>
</evidence>